<feature type="transmembrane region" description="Helical" evidence="10">
    <location>
        <begin position="261"/>
        <end position="282"/>
    </location>
</feature>
<feature type="transmembrane region" description="Helical" evidence="10">
    <location>
        <begin position="288"/>
        <end position="306"/>
    </location>
</feature>
<evidence type="ECO:0000256" key="10">
    <source>
        <dbReference type="SAM" id="Phobius"/>
    </source>
</evidence>
<dbReference type="InterPro" id="IPR027417">
    <property type="entry name" value="P-loop_NTPase"/>
</dbReference>
<dbReference type="PANTHER" id="PTHR24223:SF464">
    <property type="entry name" value="ABC-TYPE TRANSPORTER CICA"/>
    <property type="match status" value="1"/>
</dbReference>
<dbReference type="Gene3D" id="3.40.50.300">
    <property type="entry name" value="P-loop containing nucleotide triphosphate hydrolases"/>
    <property type="match status" value="2"/>
</dbReference>
<dbReference type="InterPro" id="IPR036640">
    <property type="entry name" value="ABC1_TM_sf"/>
</dbReference>
<evidence type="ECO:0000259" key="12">
    <source>
        <dbReference type="PROSITE" id="PS50929"/>
    </source>
</evidence>
<keyword evidence="7" id="KW-0843">Virulence</keyword>
<dbReference type="EMBL" id="JAAAPX010000103">
    <property type="protein sequence ID" value="KAF4231462.1"/>
    <property type="molecule type" value="Genomic_DNA"/>
</dbReference>
<feature type="region of interest" description="Disordered" evidence="9">
    <location>
        <begin position="659"/>
        <end position="681"/>
    </location>
</feature>
<proteinExistence type="predicted"/>
<keyword evidence="6 10" id="KW-1133">Transmembrane helix</keyword>
<dbReference type="InterPro" id="IPR011527">
    <property type="entry name" value="ABC1_TM_dom"/>
</dbReference>
<dbReference type="SMART" id="SM00382">
    <property type="entry name" value="AAA"/>
    <property type="match status" value="2"/>
</dbReference>
<evidence type="ECO:0000259" key="11">
    <source>
        <dbReference type="PROSITE" id="PS50893"/>
    </source>
</evidence>
<feature type="domain" description="ABC transmembrane type-1" evidence="12">
    <location>
        <begin position="724"/>
        <end position="1000"/>
    </location>
</feature>
<evidence type="ECO:0000256" key="9">
    <source>
        <dbReference type="SAM" id="MobiDB-lite"/>
    </source>
</evidence>
<sequence length="1416" mass="156994">MAEPSSKGEKIDAQQQCIQQCQKWSWGRWRWGKVQPIPSERQVSKEYGAGFWSKLTFSWMNEHMSTGYHRPLEYEDIWLVNPDRAVVPLSSKLRESFQLRVAQKKKHPLLGAIHDTFRREIWLGGICRLLSDVLLIFAPFTLRYLIAFVQDAWNAHHYGEPIPKIGRGVGLVLGILGIQILQSLGDTHFLYLSMVVGGQTRSVLISAIFEKSLRLSMREKVGATGKSNSGSESEGWTNGRIMNLMSNDTQRIFQASNVVHLVWTSPLAILLAVILVIINLTYSALPGVGFLVIGLFSLSQVVKFLASRRDMINAVADRRVSLTQEILQGVRFVKCFAWERAFQDRLNEIRAQEIRSVQVLLIMRSAIGAVSMALPIFATLFAFITFALSNHALDAATIFSSLALFNSLRTPLNWLPVAIGQVVDALASVRRIEEFLQAEEHEEQAIWDLNMAAAVELRNASFTWERGMGTDKSVAPESASAPQSVFQLHDLDLTVPRNELLAVVGTVGAGKTSLLAALAGEMRGTGGTMVLGASRAFCPQYAWIQNATVRDDIVFGQPFDSDWYYKVVDACALRADFRSLPAGDMTEIGERGINLSGGQKQRVNLARAVYSRTDIVLMDDPLSAVDAHVGEHIFQHAICGLLKDKSLCGLQSLDGLSVQREEGDEKGKPKDEGNSEDRIERVDSTVSLHGDGALMTAEGKAVKSVPWSVYLAYIRASGSILNAVWIFLLLVSFRGANIMTGLWLSYWSAQSFDLSRGQWIGIYAGLACLQGVLLFAFSLCTSVVGTNASRTMLNQATWHVLRSPMSFFDTTPLGRITHRFTKDIDVMDMSLTDSLRMYLVVLSMIIGVFILTISYFYYFAAAIAPLTVLLVIWTAYYRASARELKRFEAVLDSSVYARFSEALAGTSSIRSYGRQQQFISRVQSAIDDMNSAHFLTFGNQRWLSLRLDSIGNALVFTSGILAVAERYSISPSISGLVLSYSLSIVQLIQFTVRQLAEVESAMNGTERVHEYAGLEPEAPLDLGMVRPTWPEQGQITFENVTMRYRPGLPLVLNRLNLAITGGERIGIIGRTGAGKSSIISALFRLVKLAEGSITIDGVDISQIGLHELRARVSIIPQDPTFFRGTVRSNLDPFNEHTDAELWNALRQSHLVDANNATNDKSQESEKDGSSMSKITLDGPVDEEGSNYSLGQRQLLAFARAMVRDSRIIVIDEGTSSIDTETDMKIQETIVSNFRGKTLLSIAHRLRTIIGYNRIYVMDKGEIAELGPPLELWKRMGIFRSAPHSLRTKSIANLLMRWNAVYHLCTLLGNAICWKRQPHALGQIVALAALFMVPPGPPISALCSAIEYDIARFIDRPRAAAIFMYCTANIIRRAQDVSDIVTGLINLQDAPAPIWLGFIDKRRLLGSWLRSGGSSDL</sequence>
<feature type="domain" description="ABC transporter" evidence="11">
    <location>
        <begin position="1035"/>
        <end position="1284"/>
    </location>
</feature>
<keyword evidence="14" id="KW-1185">Reference proteome</keyword>
<dbReference type="Pfam" id="PF00664">
    <property type="entry name" value="ABC_membrane"/>
    <property type="match status" value="2"/>
</dbReference>
<dbReference type="PANTHER" id="PTHR24223">
    <property type="entry name" value="ATP-BINDING CASSETTE SUB-FAMILY C"/>
    <property type="match status" value="1"/>
</dbReference>
<dbReference type="PROSITE" id="PS00211">
    <property type="entry name" value="ABC_TRANSPORTER_1"/>
    <property type="match status" value="2"/>
</dbReference>
<evidence type="ECO:0000256" key="5">
    <source>
        <dbReference type="ARBA" id="ARBA00022840"/>
    </source>
</evidence>
<feature type="transmembrane region" description="Helical" evidence="10">
    <location>
        <begin position="759"/>
        <end position="784"/>
    </location>
</feature>
<evidence type="ECO:0008006" key="15">
    <source>
        <dbReference type="Google" id="ProtNLM"/>
    </source>
</evidence>
<evidence type="ECO:0000256" key="3">
    <source>
        <dbReference type="ARBA" id="ARBA00022692"/>
    </source>
</evidence>
<feature type="region of interest" description="Disordered" evidence="9">
    <location>
        <begin position="1154"/>
        <end position="1184"/>
    </location>
</feature>
<dbReference type="FunFam" id="1.20.1560.10:FF:000061">
    <property type="entry name" value="ATP-binding cassette transporter YOR1"/>
    <property type="match status" value="1"/>
</dbReference>
<dbReference type="InterPro" id="IPR017871">
    <property type="entry name" value="ABC_transporter-like_CS"/>
</dbReference>
<evidence type="ECO:0000313" key="14">
    <source>
        <dbReference type="Proteomes" id="UP000653565"/>
    </source>
</evidence>
<dbReference type="InterPro" id="IPR003439">
    <property type="entry name" value="ABC_transporter-like_ATP-bd"/>
</dbReference>
<dbReference type="FunFam" id="1.20.1560.10:FF:000010">
    <property type="entry name" value="Multidrug resistance-associated ABC transporter"/>
    <property type="match status" value="1"/>
</dbReference>
<feature type="transmembrane region" description="Helical" evidence="10">
    <location>
        <begin position="835"/>
        <end position="853"/>
    </location>
</feature>
<feature type="transmembrane region" description="Helical" evidence="10">
    <location>
        <begin position="723"/>
        <end position="747"/>
    </location>
</feature>
<reference evidence="13" key="2">
    <citation type="submission" date="2020-04" db="EMBL/GenBank/DDBJ databases">
        <authorList>
            <person name="Santos R.A.C."/>
            <person name="Steenwyk J.L."/>
            <person name="Rivero-Menendez O."/>
            <person name="Mead M.E."/>
            <person name="Silva L.P."/>
            <person name="Bastos R.W."/>
            <person name="Alastruey-Izquierdo A."/>
            <person name="Goldman G.H."/>
            <person name="Rokas A."/>
        </authorList>
    </citation>
    <scope>NUCLEOTIDE SEQUENCE</scope>
    <source>
        <strain evidence="13">CNM-CM6805</strain>
    </source>
</reference>
<dbReference type="CDD" id="cd18606">
    <property type="entry name" value="ABC_6TM_YOR1_D2_like"/>
    <property type="match status" value="1"/>
</dbReference>
<keyword evidence="3 10" id="KW-0812">Transmembrane</keyword>
<dbReference type="FunFam" id="3.40.50.300:FF:000565">
    <property type="entry name" value="ABC bile acid transporter"/>
    <property type="match status" value="1"/>
</dbReference>
<evidence type="ECO:0000256" key="7">
    <source>
        <dbReference type="ARBA" id="ARBA00023026"/>
    </source>
</evidence>
<accession>A0A8H4GZD7</accession>
<comment type="subcellular location">
    <subcellularLocation>
        <location evidence="1">Membrane</location>
        <topology evidence="1">Multi-pass membrane protein</topology>
    </subcellularLocation>
</comment>
<dbReference type="FunFam" id="3.40.50.300:FF:000997">
    <property type="entry name" value="Multidrug resistance-associated protein 1"/>
    <property type="match status" value="1"/>
</dbReference>
<comment type="caution">
    <text evidence="13">The sequence shown here is derived from an EMBL/GenBank/DDBJ whole genome shotgun (WGS) entry which is preliminary data.</text>
</comment>
<protein>
    <recommendedName>
        <fullName evidence="15">ABC multidrug transporter</fullName>
    </recommendedName>
</protein>
<evidence type="ECO:0000313" key="13">
    <source>
        <dbReference type="EMBL" id="KAF4231462.1"/>
    </source>
</evidence>
<evidence type="ECO:0000256" key="8">
    <source>
        <dbReference type="ARBA" id="ARBA00023136"/>
    </source>
</evidence>
<dbReference type="GO" id="GO:0005524">
    <property type="term" value="F:ATP binding"/>
    <property type="evidence" value="ECO:0007669"/>
    <property type="project" value="UniProtKB-KW"/>
</dbReference>
<dbReference type="GO" id="GO:0016020">
    <property type="term" value="C:membrane"/>
    <property type="evidence" value="ECO:0007669"/>
    <property type="project" value="UniProtKB-SubCell"/>
</dbReference>
<feature type="transmembrane region" description="Helical" evidence="10">
    <location>
        <begin position="859"/>
        <end position="877"/>
    </location>
</feature>
<reference evidence="13" key="1">
    <citation type="journal article" date="2020" name="bioRxiv">
        <title>Genomic and phenotypic heterogeneity of clinical isolates of the human pathogens Aspergillus fumigatus, Aspergillus lentulus and Aspergillus fumigatiaffinis.</title>
        <authorList>
            <person name="dos Santos R.A.C."/>
            <person name="Steenwyk J.L."/>
            <person name="Rivero-Menendez O."/>
            <person name="Mead M.E."/>
            <person name="Silva L.P."/>
            <person name="Bastos R.W."/>
            <person name="Alastruey-Izquierdo A."/>
            <person name="Goldman G.H."/>
            <person name="Rokas A."/>
        </authorList>
    </citation>
    <scope>NUCLEOTIDE SEQUENCE</scope>
    <source>
        <strain evidence="13">CNM-CM6805</strain>
    </source>
</reference>
<dbReference type="PROSITE" id="PS50893">
    <property type="entry name" value="ABC_TRANSPORTER_2"/>
    <property type="match status" value="2"/>
</dbReference>
<name>A0A8H4GZD7_9EURO</name>
<feature type="transmembrane region" description="Helical" evidence="10">
    <location>
        <begin position="359"/>
        <end position="386"/>
    </location>
</feature>
<dbReference type="SUPFAM" id="SSF52540">
    <property type="entry name" value="P-loop containing nucleoside triphosphate hydrolases"/>
    <property type="match status" value="2"/>
</dbReference>
<feature type="domain" description="ABC transporter" evidence="11">
    <location>
        <begin position="455"/>
        <end position="715"/>
    </location>
</feature>
<organism evidence="13 14">
    <name type="scientific">Aspergillus fumigatiaffinis</name>
    <dbReference type="NCBI Taxonomy" id="340414"/>
    <lineage>
        <taxon>Eukaryota</taxon>
        <taxon>Fungi</taxon>
        <taxon>Dikarya</taxon>
        <taxon>Ascomycota</taxon>
        <taxon>Pezizomycotina</taxon>
        <taxon>Eurotiomycetes</taxon>
        <taxon>Eurotiomycetidae</taxon>
        <taxon>Eurotiales</taxon>
        <taxon>Aspergillaceae</taxon>
        <taxon>Aspergillus</taxon>
        <taxon>Aspergillus subgen. Fumigati</taxon>
    </lineage>
</organism>
<dbReference type="Pfam" id="PF00005">
    <property type="entry name" value="ABC_tran"/>
    <property type="match status" value="2"/>
</dbReference>
<evidence type="ECO:0000256" key="4">
    <source>
        <dbReference type="ARBA" id="ARBA00022741"/>
    </source>
</evidence>
<dbReference type="SUPFAM" id="SSF90123">
    <property type="entry name" value="ABC transporter transmembrane region"/>
    <property type="match status" value="2"/>
</dbReference>
<dbReference type="CDD" id="cd18597">
    <property type="entry name" value="ABC_6TM_YOR1_D1_like"/>
    <property type="match status" value="1"/>
</dbReference>
<dbReference type="GO" id="GO:0140359">
    <property type="term" value="F:ABC-type transporter activity"/>
    <property type="evidence" value="ECO:0007669"/>
    <property type="project" value="InterPro"/>
</dbReference>
<dbReference type="CDD" id="cd03250">
    <property type="entry name" value="ABCC_MRP_domain1"/>
    <property type="match status" value="1"/>
</dbReference>
<keyword evidence="5" id="KW-0067">ATP-binding</keyword>
<evidence type="ECO:0000256" key="2">
    <source>
        <dbReference type="ARBA" id="ARBA00022448"/>
    </source>
</evidence>
<dbReference type="Proteomes" id="UP000653565">
    <property type="component" value="Unassembled WGS sequence"/>
</dbReference>
<keyword evidence="2" id="KW-0813">Transport</keyword>
<dbReference type="InterPro" id="IPR050173">
    <property type="entry name" value="ABC_transporter_C-like"/>
</dbReference>
<dbReference type="InterPro" id="IPR003593">
    <property type="entry name" value="AAA+_ATPase"/>
</dbReference>
<dbReference type="CDD" id="cd03244">
    <property type="entry name" value="ABCC_MRP_domain2"/>
    <property type="match status" value="1"/>
</dbReference>
<evidence type="ECO:0000256" key="6">
    <source>
        <dbReference type="ARBA" id="ARBA00022989"/>
    </source>
</evidence>
<keyword evidence="4" id="KW-0547">Nucleotide-binding</keyword>
<dbReference type="Gene3D" id="1.20.1560.10">
    <property type="entry name" value="ABC transporter type 1, transmembrane domain"/>
    <property type="match status" value="2"/>
</dbReference>
<dbReference type="GO" id="GO:0016887">
    <property type="term" value="F:ATP hydrolysis activity"/>
    <property type="evidence" value="ECO:0007669"/>
    <property type="project" value="InterPro"/>
</dbReference>
<feature type="domain" description="ABC transmembrane type-1" evidence="12">
    <location>
        <begin position="122"/>
        <end position="424"/>
    </location>
</feature>
<gene>
    <name evidence="13" type="ORF">CNMCM6805_000156</name>
</gene>
<dbReference type="PROSITE" id="PS50929">
    <property type="entry name" value="ABC_TM1F"/>
    <property type="match status" value="2"/>
</dbReference>
<keyword evidence="8 10" id="KW-0472">Membrane</keyword>
<evidence type="ECO:0000256" key="1">
    <source>
        <dbReference type="ARBA" id="ARBA00004141"/>
    </source>
</evidence>